<dbReference type="Pfam" id="PF07286">
    <property type="entry name" value="D-Glu_cyclase"/>
    <property type="match status" value="1"/>
</dbReference>
<dbReference type="SUPFAM" id="SSF160920">
    <property type="entry name" value="PSTPO5379-like"/>
    <property type="match status" value="1"/>
</dbReference>
<accession>A0A7X6DJU2</accession>
<dbReference type="PANTHER" id="PTHR32022:SF10">
    <property type="entry name" value="D-GLUTAMATE CYCLASE, MITOCHONDRIAL"/>
    <property type="match status" value="1"/>
</dbReference>
<evidence type="ECO:0000256" key="1">
    <source>
        <dbReference type="ARBA" id="ARBA00007896"/>
    </source>
</evidence>
<sequence>MATPAQVRQAVRSRRWTGATVGMARGHIQANLAILPQRHAFDFLRFCLLNPKPCPLIEVLDAGDPRPRSCAADADLRTDLSRYRVFRNGELVEEVPDLLGLWRDDHVAFLMGCSLSFDQAMLDAGIPLRHLDADTGRIPVYHSSIACTPAGMLRGNMMVSMRPIPRRLLVATIETTGRHPIAHGSPVHVGDPADIGIADLGHTYSNPPVPVRDDEIPVFWGCGVTPQSVAMASGIPEMITHATGHMFLTDLTLGSAKVLC</sequence>
<evidence type="ECO:0000313" key="3">
    <source>
        <dbReference type="EMBL" id="NKE68488.1"/>
    </source>
</evidence>
<gene>
    <name evidence="3" type="ORF">RAMLITH_21960</name>
</gene>
<evidence type="ECO:0000256" key="2">
    <source>
        <dbReference type="ARBA" id="ARBA00023239"/>
    </source>
</evidence>
<organism evidence="3 4">
    <name type="scientific">Ramlibacter lithotrophicus</name>
    <dbReference type="NCBI Taxonomy" id="2606681"/>
    <lineage>
        <taxon>Bacteria</taxon>
        <taxon>Pseudomonadati</taxon>
        <taxon>Pseudomonadota</taxon>
        <taxon>Betaproteobacteria</taxon>
        <taxon>Burkholderiales</taxon>
        <taxon>Comamonadaceae</taxon>
        <taxon>Ramlibacter</taxon>
    </lineage>
</organism>
<dbReference type="Gene3D" id="3.40.1640.10">
    <property type="entry name" value="PSTPO5379-like"/>
    <property type="match status" value="1"/>
</dbReference>
<keyword evidence="2 3" id="KW-0456">Lyase</keyword>
<dbReference type="InterPro" id="IPR038021">
    <property type="entry name" value="Putative_hydro-lyase"/>
</dbReference>
<dbReference type="EMBL" id="VTOX01000010">
    <property type="protein sequence ID" value="NKE68488.1"/>
    <property type="molecule type" value="Genomic_DNA"/>
</dbReference>
<reference evidence="3 4" key="1">
    <citation type="journal article" date="2020" name="Nature">
        <title>Bacterial chemolithoautotrophy via manganese oxidation.</title>
        <authorList>
            <person name="Yu H."/>
            <person name="Leadbetter J.R."/>
        </authorList>
    </citation>
    <scope>NUCLEOTIDE SEQUENCE [LARGE SCALE GENOMIC DNA]</scope>
    <source>
        <strain evidence="3 4">RBP-1</strain>
    </source>
</reference>
<dbReference type="Gene3D" id="3.30.2040.10">
    <property type="entry name" value="PSTPO5379-like domain"/>
    <property type="match status" value="1"/>
</dbReference>
<protein>
    <submittedName>
        <fullName evidence="3">Putative hydro-lyase</fullName>
    </submittedName>
</protein>
<dbReference type="Proteomes" id="UP000521868">
    <property type="component" value="Unassembled WGS sequence"/>
</dbReference>
<dbReference type="InterPro" id="IPR009906">
    <property type="entry name" value="D-Glu_cyclase"/>
</dbReference>
<dbReference type="AlphaFoldDB" id="A0A7X6DJU2"/>
<dbReference type="NCBIfam" id="NF003969">
    <property type="entry name" value="PRK05463.1"/>
    <property type="match status" value="1"/>
</dbReference>
<comment type="caution">
    <text evidence="3">The sequence shown here is derived from an EMBL/GenBank/DDBJ whole genome shotgun (WGS) entry which is preliminary data.</text>
</comment>
<keyword evidence="4" id="KW-1185">Reference proteome</keyword>
<name>A0A7X6DJU2_9BURK</name>
<proteinExistence type="inferred from homology"/>
<evidence type="ECO:0000313" key="4">
    <source>
        <dbReference type="Proteomes" id="UP000521868"/>
    </source>
</evidence>
<dbReference type="GO" id="GO:0016829">
    <property type="term" value="F:lyase activity"/>
    <property type="evidence" value="ECO:0007669"/>
    <property type="project" value="UniProtKB-KW"/>
</dbReference>
<dbReference type="InterPro" id="IPR016938">
    <property type="entry name" value="UPF0317"/>
</dbReference>
<comment type="similarity">
    <text evidence="1">Belongs to the D-glutamate cyclase family.</text>
</comment>
<dbReference type="PIRSF" id="PIRSF029755">
    <property type="entry name" value="UCP029755"/>
    <property type="match status" value="1"/>
</dbReference>
<dbReference type="PANTHER" id="PTHR32022">
    <property type="entry name" value="D-GLUTAMATE CYCLASE, MITOCHONDRIAL"/>
    <property type="match status" value="1"/>
</dbReference>